<dbReference type="SUPFAM" id="SSF142019">
    <property type="entry name" value="Nqo1 FMN-binding domain-like"/>
    <property type="match status" value="1"/>
</dbReference>
<evidence type="ECO:0000256" key="8">
    <source>
        <dbReference type="HAMAP-Rule" id="MF_00461"/>
    </source>
</evidence>
<dbReference type="Gene3D" id="3.30.70.20">
    <property type="match status" value="1"/>
</dbReference>
<keyword evidence="8" id="KW-1003">Cell membrane</keyword>
<feature type="region of interest" description="Disordered" evidence="9">
    <location>
        <begin position="478"/>
        <end position="497"/>
    </location>
</feature>
<gene>
    <name evidence="8 11" type="primary">rnfC</name>
    <name evidence="11" type="ORF">TUM4438_38790</name>
</gene>
<comment type="cofactor">
    <cofactor evidence="8">
        <name>[4Fe-4S] cluster</name>
        <dbReference type="ChEBI" id="CHEBI:49883"/>
    </cofactor>
    <text evidence="8">Binds 2 [4Fe-4S] clusters per subunit.</text>
</comment>
<feature type="domain" description="4Fe-4S ferredoxin-type" evidence="10">
    <location>
        <begin position="410"/>
        <end position="439"/>
    </location>
</feature>
<feature type="domain" description="4Fe-4S ferredoxin-type" evidence="10">
    <location>
        <begin position="370"/>
        <end position="398"/>
    </location>
</feature>
<dbReference type="InterPro" id="IPR017900">
    <property type="entry name" value="4Fe4S_Fe_S_CS"/>
</dbReference>
<evidence type="ECO:0000256" key="3">
    <source>
        <dbReference type="ARBA" id="ARBA00022723"/>
    </source>
</evidence>
<keyword evidence="8" id="KW-1278">Translocase</keyword>
<comment type="caution">
    <text evidence="11">The sequence shown here is derived from an EMBL/GenBank/DDBJ whole genome shotgun (WGS) entry which is preliminary data.</text>
</comment>
<keyword evidence="8" id="KW-0472">Membrane</keyword>
<feature type="binding site" evidence="8">
    <location>
        <position position="425"/>
    </location>
    <ligand>
        <name>[4Fe-4S] cluster</name>
        <dbReference type="ChEBI" id="CHEBI:49883"/>
        <label>2</label>
    </ligand>
</feature>
<evidence type="ECO:0000256" key="9">
    <source>
        <dbReference type="SAM" id="MobiDB-lite"/>
    </source>
</evidence>
<evidence type="ECO:0000256" key="6">
    <source>
        <dbReference type="ARBA" id="ARBA00023004"/>
    </source>
</evidence>
<feature type="binding site" evidence="8">
    <location>
        <position position="419"/>
    </location>
    <ligand>
        <name>[4Fe-4S] cluster</name>
        <dbReference type="ChEBI" id="CHEBI:49883"/>
        <label>2</label>
    </ligand>
</feature>
<keyword evidence="3 8" id="KW-0479">Metal-binding</keyword>
<keyword evidence="7 8" id="KW-0411">Iron-sulfur</keyword>
<keyword evidence="8" id="KW-0997">Cell inner membrane</keyword>
<protein>
    <recommendedName>
        <fullName evidence="8">Ion-translocating oxidoreductase complex subunit C</fullName>
        <ecNumber evidence="8">7.-.-.-</ecNumber>
    </recommendedName>
    <alternativeName>
        <fullName evidence="8">Rnf electron transport complex subunit C</fullName>
    </alternativeName>
</protein>
<keyword evidence="4 8" id="KW-0677">Repeat</keyword>
<feature type="binding site" evidence="8">
    <location>
        <position position="390"/>
    </location>
    <ligand>
        <name>[4Fe-4S] cluster</name>
        <dbReference type="ChEBI" id="CHEBI:49883"/>
        <label>2</label>
    </ligand>
</feature>
<dbReference type="PROSITE" id="PS51379">
    <property type="entry name" value="4FE4S_FER_2"/>
    <property type="match status" value="2"/>
</dbReference>
<dbReference type="NCBIfam" id="NF003454">
    <property type="entry name" value="PRK05035.1"/>
    <property type="match status" value="1"/>
</dbReference>
<keyword evidence="5 8" id="KW-0249">Electron transport</keyword>
<proteinExistence type="inferred from homology"/>
<dbReference type="EMBL" id="BPEY01000100">
    <property type="protein sequence ID" value="GIU50946.1"/>
    <property type="molecule type" value="Genomic_DNA"/>
</dbReference>
<keyword evidence="1 8" id="KW-0813">Transport</keyword>
<accession>A0ABQ4PPV3</accession>
<feature type="binding site" evidence="8">
    <location>
        <position position="386"/>
    </location>
    <ligand>
        <name>[4Fe-4S] cluster</name>
        <dbReference type="ChEBI" id="CHEBI:49883"/>
        <label>1</label>
    </ligand>
</feature>
<keyword evidence="6 8" id="KW-0408">Iron</keyword>
<evidence type="ECO:0000313" key="11">
    <source>
        <dbReference type="EMBL" id="GIU50946.1"/>
    </source>
</evidence>
<feature type="binding site" evidence="8">
    <location>
        <position position="429"/>
    </location>
    <ligand>
        <name>[4Fe-4S] cluster</name>
        <dbReference type="ChEBI" id="CHEBI:49883"/>
        <label>1</label>
    </ligand>
</feature>
<comment type="subunit">
    <text evidence="8">The complex is composed of six subunits: RnfA, RnfB, RnfC, RnfD, RnfE and RnfG.</text>
</comment>
<comment type="subcellular location">
    <subcellularLocation>
        <location evidence="8">Cell inner membrane</location>
        <topology evidence="8">Peripheral membrane protein</topology>
    </subcellularLocation>
</comment>
<name>A0ABQ4PPV3_9GAMM</name>
<feature type="binding site" evidence="8">
    <location>
        <position position="383"/>
    </location>
    <ligand>
        <name>[4Fe-4S] cluster</name>
        <dbReference type="ChEBI" id="CHEBI:49883"/>
        <label>1</label>
    </ligand>
</feature>
<dbReference type="PROSITE" id="PS00198">
    <property type="entry name" value="4FE4S_FER_1"/>
    <property type="match status" value="1"/>
</dbReference>
<dbReference type="RefSeq" id="WP_220782861.1">
    <property type="nucleotide sequence ID" value="NZ_BPEY01000100.1"/>
</dbReference>
<evidence type="ECO:0000256" key="1">
    <source>
        <dbReference type="ARBA" id="ARBA00022448"/>
    </source>
</evidence>
<sequence length="752" mass="79642">MLTLLEQIDKGTLWRSHGGVHPPELKNLSNQTKIGQLPLANQYILPLPQVGDSALLAVKTGERVLKGQTLTSGTSFAYSPVHAPTSGVVTAIKPMPSNHASGIHILSCIIDADGLDEAVVFETAKVGALSNEEILTKIQHAGIAGLGGAAFPTHIKLRPASDIELVIINGIECEPYITSDDRLMREHSDEILAGIEIIQRLLSPKRIIIAIEDNKPEAIEAMQHALNRSHLATGSTRITAVPTKYPSGGEKQLIQILTGQEVPSGAIPAQLGMLVQNVGTAYAINDAVVNGRALTHRVVTVTGLNSQTPGNYWMPIGTPIQHILDALGFAGNLSSDKIIIGGPMMGHSLPNTQAPVLKGTNCILLPSQQEIADDDAEKPCIRCGECAVACPALLLPQQLFWHSKAEEYDKAASFNLHDCIECGCCSFVCPSDIPLVEYYRIAKSAIRTQNEEKKQADFAKQRFEARLQRLEEEKLAREAKAKEAAERRKGTMSGGDRDAVAEAMARIKAKKAAEQQNSAADTATAAPELDKKAQIAAAIARAKAKKEGAPTDDSSATAVPADDKKAQVAAAIARAKAKKAGANTAAETPEPQATDKKAQIAAAVARAKAKKASAKHTGTVDIDSTVPSTDKQNEVAAIDDIANDAIPSDIVTANTANTANTEISDKQAKIAAAIARAKAKKAAAKSATIDNQQPSMASDETLNPVDTNLNAKSLSDSAQESQQDTVQKKARIAATIAKAKAKKAQAKLQEKE</sequence>
<organism evidence="11 12">
    <name type="scientific">Shewanella sairae</name>
    <dbReference type="NCBI Taxonomy" id="190310"/>
    <lineage>
        <taxon>Bacteria</taxon>
        <taxon>Pseudomonadati</taxon>
        <taxon>Pseudomonadota</taxon>
        <taxon>Gammaproteobacteria</taxon>
        <taxon>Alteromonadales</taxon>
        <taxon>Shewanellaceae</taxon>
        <taxon>Shewanella</taxon>
    </lineage>
</organism>
<feature type="binding site" evidence="8">
    <location>
        <position position="380"/>
    </location>
    <ligand>
        <name>[4Fe-4S] cluster</name>
        <dbReference type="ChEBI" id="CHEBI:49883"/>
        <label>1</label>
    </ligand>
</feature>
<dbReference type="Pfam" id="PF13375">
    <property type="entry name" value="RnfC_N"/>
    <property type="match status" value="1"/>
</dbReference>
<feature type="binding site" evidence="8">
    <location>
        <position position="422"/>
    </location>
    <ligand>
        <name>[4Fe-4S] cluster</name>
        <dbReference type="ChEBI" id="CHEBI:49883"/>
        <label>2</label>
    </ligand>
</feature>
<evidence type="ECO:0000256" key="2">
    <source>
        <dbReference type="ARBA" id="ARBA00022485"/>
    </source>
</evidence>
<evidence type="ECO:0000256" key="4">
    <source>
        <dbReference type="ARBA" id="ARBA00022737"/>
    </source>
</evidence>
<comment type="similarity">
    <text evidence="8">Belongs to the 4Fe4S bacterial-type ferredoxin family. RnfC subfamily.</text>
</comment>
<comment type="function">
    <text evidence="8">Part of a membrane-bound complex that couples electron transfer with translocation of ions across the membrane.</text>
</comment>
<dbReference type="InterPro" id="IPR011538">
    <property type="entry name" value="Nuo51_FMN-bd"/>
</dbReference>
<dbReference type="Pfam" id="PF01512">
    <property type="entry name" value="Complex1_51K"/>
    <property type="match status" value="1"/>
</dbReference>
<dbReference type="Pfam" id="PF12838">
    <property type="entry name" value="Fer4_7"/>
    <property type="match status" value="1"/>
</dbReference>
<dbReference type="NCBIfam" id="TIGR01945">
    <property type="entry name" value="rnfC"/>
    <property type="match status" value="1"/>
</dbReference>
<evidence type="ECO:0000313" key="12">
    <source>
        <dbReference type="Proteomes" id="UP000887104"/>
    </source>
</evidence>
<evidence type="ECO:0000256" key="7">
    <source>
        <dbReference type="ARBA" id="ARBA00023014"/>
    </source>
</evidence>
<feature type="region of interest" description="Disordered" evidence="9">
    <location>
        <begin position="685"/>
        <end position="729"/>
    </location>
</feature>
<reference evidence="11" key="1">
    <citation type="submission" date="2021-05" db="EMBL/GenBank/DDBJ databases">
        <title>Molecular characterization for Shewanella algae harboring chromosomal blaOXA-55-like strains isolated from clinical and environment sample.</title>
        <authorList>
            <person name="Ohama Y."/>
            <person name="Aoki K."/>
            <person name="Harada S."/>
            <person name="Moriya K."/>
            <person name="Ishii Y."/>
            <person name="Tateda K."/>
        </authorList>
    </citation>
    <scope>NUCLEOTIDE SEQUENCE</scope>
    <source>
        <strain evidence="11">JCM 11563</strain>
    </source>
</reference>
<keyword evidence="2 8" id="KW-0004">4Fe-4S</keyword>
<dbReference type="Gene3D" id="3.40.50.11540">
    <property type="entry name" value="NADH-ubiquinone oxidoreductase 51kDa subunit"/>
    <property type="match status" value="1"/>
</dbReference>
<evidence type="ECO:0000259" key="10">
    <source>
        <dbReference type="PROSITE" id="PS51379"/>
    </source>
</evidence>
<dbReference type="PANTHER" id="PTHR43034:SF2">
    <property type="entry name" value="ION-TRANSLOCATING OXIDOREDUCTASE COMPLEX SUBUNIT C"/>
    <property type="match status" value="1"/>
</dbReference>
<feature type="compositionally biased region" description="Polar residues" evidence="9">
    <location>
        <begin position="688"/>
        <end position="725"/>
    </location>
</feature>
<dbReference type="Proteomes" id="UP000887104">
    <property type="component" value="Unassembled WGS sequence"/>
</dbReference>
<dbReference type="PANTHER" id="PTHR43034">
    <property type="entry name" value="ION-TRANSLOCATING OXIDOREDUCTASE COMPLEX SUBUNIT C"/>
    <property type="match status" value="1"/>
</dbReference>
<dbReference type="InterPro" id="IPR010208">
    <property type="entry name" value="Ion_transpt_RnfC/RsxC"/>
</dbReference>
<dbReference type="InterPro" id="IPR017896">
    <property type="entry name" value="4Fe4S_Fe-S-bd"/>
</dbReference>
<dbReference type="InterPro" id="IPR037225">
    <property type="entry name" value="Nuo51_FMN-bd_sf"/>
</dbReference>
<dbReference type="SUPFAM" id="SSF46548">
    <property type="entry name" value="alpha-helical ferredoxin"/>
    <property type="match status" value="1"/>
</dbReference>
<keyword evidence="12" id="KW-1185">Reference proteome</keyword>
<dbReference type="EC" id="7.-.-.-" evidence="8"/>
<dbReference type="InterPro" id="IPR026902">
    <property type="entry name" value="RnfC_N"/>
</dbReference>
<dbReference type="HAMAP" id="MF_00461">
    <property type="entry name" value="RsxC_RnfC"/>
    <property type="match status" value="1"/>
</dbReference>
<evidence type="ECO:0000256" key="5">
    <source>
        <dbReference type="ARBA" id="ARBA00022982"/>
    </source>
</evidence>